<keyword evidence="3" id="KW-1185">Reference proteome</keyword>
<keyword evidence="2" id="KW-0732">Signal</keyword>
<feature type="signal peptide" evidence="2">
    <location>
        <begin position="1"/>
        <end position="21"/>
    </location>
</feature>
<evidence type="ECO:0000256" key="2">
    <source>
        <dbReference type="SAM" id="SignalP"/>
    </source>
</evidence>
<feature type="compositionally biased region" description="Polar residues" evidence="1">
    <location>
        <begin position="243"/>
        <end position="264"/>
    </location>
</feature>
<reference evidence="4" key="1">
    <citation type="submission" date="2022-11" db="UniProtKB">
        <authorList>
            <consortium name="WormBaseParasite"/>
        </authorList>
    </citation>
    <scope>IDENTIFICATION</scope>
</reference>
<evidence type="ECO:0000313" key="3">
    <source>
        <dbReference type="Proteomes" id="UP000887574"/>
    </source>
</evidence>
<evidence type="ECO:0000256" key="1">
    <source>
        <dbReference type="SAM" id="MobiDB-lite"/>
    </source>
</evidence>
<protein>
    <submittedName>
        <fullName evidence="4">Uncharacterized protein</fullName>
    </submittedName>
</protein>
<accession>A0A915EEV7</accession>
<evidence type="ECO:0000313" key="4">
    <source>
        <dbReference type="WBParaSite" id="jg4580"/>
    </source>
</evidence>
<feature type="region of interest" description="Disordered" evidence="1">
    <location>
        <begin position="170"/>
        <end position="201"/>
    </location>
</feature>
<organism evidence="3 4">
    <name type="scientific">Ditylenchus dipsaci</name>
    <dbReference type="NCBI Taxonomy" id="166011"/>
    <lineage>
        <taxon>Eukaryota</taxon>
        <taxon>Metazoa</taxon>
        <taxon>Ecdysozoa</taxon>
        <taxon>Nematoda</taxon>
        <taxon>Chromadorea</taxon>
        <taxon>Rhabditida</taxon>
        <taxon>Tylenchina</taxon>
        <taxon>Tylenchomorpha</taxon>
        <taxon>Sphaerularioidea</taxon>
        <taxon>Anguinidae</taxon>
        <taxon>Anguininae</taxon>
        <taxon>Ditylenchus</taxon>
    </lineage>
</organism>
<feature type="compositionally biased region" description="Polar residues" evidence="1">
    <location>
        <begin position="218"/>
        <end position="231"/>
    </location>
</feature>
<feature type="region of interest" description="Disordered" evidence="1">
    <location>
        <begin position="128"/>
        <end position="154"/>
    </location>
</feature>
<sequence>MNCRFYCILIVLFSIQRICRSQKTNKKCGLPSDILVLPDFAQDEIRSVWKDYKPGNKCEKELLITEDILTVLEMFDKEFDKQTTASTRRAVVGDHLQTTLQHSLNQSPAQVGPSAVGVDADYNDLGLFAHPQSSSSSPAVQQQHIPDTPPLITQRPDLTALATKTYSSALSIPRSGPRYSSVLSSTDEYTSSQPRLPYDRPARINFTKNVHDYDYNTDAVTQKSNGGSTPLRNDYEEYDTQRDSQSAIPSQPTKKPRQQSQFYEQSERLPF</sequence>
<feature type="chain" id="PRO_5037892802" evidence="2">
    <location>
        <begin position="22"/>
        <end position="271"/>
    </location>
</feature>
<proteinExistence type="predicted"/>
<dbReference type="AlphaFoldDB" id="A0A915EEV7"/>
<feature type="compositionally biased region" description="Polar residues" evidence="1">
    <location>
        <begin position="181"/>
        <end position="194"/>
    </location>
</feature>
<dbReference type="Proteomes" id="UP000887574">
    <property type="component" value="Unplaced"/>
</dbReference>
<feature type="region of interest" description="Disordered" evidence="1">
    <location>
        <begin position="217"/>
        <end position="271"/>
    </location>
</feature>
<feature type="compositionally biased region" description="Basic and acidic residues" evidence="1">
    <location>
        <begin position="233"/>
        <end position="242"/>
    </location>
</feature>
<name>A0A915EEV7_9BILA</name>
<dbReference type="WBParaSite" id="jg4580">
    <property type="protein sequence ID" value="jg4580"/>
    <property type="gene ID" value="jg4580"/>
</dbReference>